<dbReference type="Pfam" id="PF00583">
    <property type="entry name" value="Acetyltransf_1"/>
    <property type="match status" value="1"/>
</dbReference>
<feature type="domain" description="N-acetyltransferase" evidence="2">
    <location>
        <begin position="130"/>
        <end position="212"/>
    </location>
</feature>
<accession>A0A0D1ZIW7</accession>
<name>A0A0D1ZIW7_9EURO</name>
<dbReference type="RefSeq" id="XP_016233028.1">
    <property type="nucleotide sequence ID" value="XM_016382325.1"/>
</dbReference>
<organism evidence="3 4">
    <name type="scientific">Exophiala spinifera</name>
    <dbReference type="NCBI Taxonomy" id="91928"/>
    <lineage>
        <taxon>Eukaryota</taxon>
        <taxon>Fungi</taxon>
        <taxon>Dikarya</taxon>
        <taxon>Ascomycota</taxon>
        <taxon>Pezizomycotina</taxon>
        <taxon>Eurotiomycetes</taxon>
        <taxon>Chaetothyriomycetidae</taxon>
        <taxon>Chaetothyriales</taxon>
        <taxon>Herpotrichiellaceae</taxon>
        <taxon>Exophiala</taxon>
    </lineage>
</organism>
<dbReference type="CDD" id="cd04301">
    <property type="entry name" value="NAT_SF"/>
    <property type="match status" value="1"/>
</dbReference>
<keyword evidence="4" id="KW-1185">Reference proteome</keyword>
<dbReference type="PANTHER" id="PTHR43305">
    <property type="entry name" value="FAMILY N-ACETYLTRANSFERASE, PUTATIVE (AFU_ORTHOLOGUE AFUA_2G01380)-RELATED"/>
    <property type="match status" value="1"/>
</dbReference>
<dbReference type="AlphaFoldDB" id="A0A0D1ZIW7"/>
<gene>
    <name evidence="3" type="ORF">PV08_07999</name>
</gene>
<dbReference type="GeneID" id="27335082"/>
<dbReference type="PROSITE" id="PS51186">
    <property type="entry name" value="GNAT"/>
    <property type="match status" value="1"/>
</dbReference>
<dbReference type="OrthoDB" id="41532at2759"/>
<protein>
    <recommendedName>
        <fullName evidence="2">N-acetyltransferase domain-containing protein</fullName>
    </recommendedName>
</protein>
<dbReference type="SUPFAM" id="SSF55729">
    <property type="entry name" value="Acyl-CoA N-acyltransferases (Nat)"/>
    <property type="match status" value="1"/>
</dbReference>
<feature type="region of interest" description="Disordered" evidence="1">
    <location>
        <begin position="79"/>
        <end position="100"/>
    </location>
</feature>
<dbReference type="InterPro" id="IPR052777">
    <property type="entry name" value="Acetyltransferase_Enz"/>
</dbReference>
<sequence>MVDHHRQEALFTITPVRTPDQVKEAVTLFRAYADSLGFDLGFQNFDAEMAGMPGKYSPPTGELLLARSNDDGQAILGCVGLRPLPSPSPSSSSSSSADAHADADANINNAHTHTHTHTHTSTSTGAFTTQICEMKRLYVTPSGRGMGVGKALAAEIIAVARRLGYSEMRLDTLSSMVAALAMYRALGFEEIPAYYDTPLEGTHFLSLALETT</sequence>
<dbReference type="HOGENOM" id="CLU_013985_11_0_1"/>
<reference evidence="3 4" key="1">
    <citation type="submission" date="2015-01" db="EMBL/GenBank/DDBJ databases">
        <title>The Genome Sequence of Exophiala spinifera CBS89968.</title>
        <authorList>
            <consortium name="The Broad Institute Genomics Platform"/>
            <person name="Cuomo C."/>
            <person name="de Hoog S."/>
            <person name="Gorbushina A."/>
            <person name="Stielow B."/>
            <person name="Teixiera M."/>
            <person name="Abouelleil A."/>
            <person name="Chapman S.B."/>
            <person name="Priest M."/>
            <person name="Young S.K."/>
            <person name="Wortman J."/>
            <person name="Nusbaum C."/>
            <person name="Birren B."/>
        </authorList>
    </citation>
    <scope>NUCLEOTIDE SEQUENCE [LARGE SCALE GENOMIC DNA]</scope>
    <source>
        <strain evidence="3 4">CBS 89968</strain>
    </source>
</reference>
<feature type="compositionally biased region" description="Low complexity" evidence="1">
    <location>
        <begin position="89"/>
        <end position="100"/>
    </location>
</feature>
<evidence type="ECO:0000256" key="1">
    <source>
        <dbReference type="SAM" id="MobiDB-lite"/>
    </source>
</evidence>
<dbReference type="InterPro" id="IPR000182">
    <property type="entry name" value="GNAT_dom"/>
</dbReference>
<dbReference type="PANTHER" id="PTHR43305:SF1">
    <property type="entry name" value="FAMILY N-ACETYLTRANSFERASE, PUTATIVE (AFU_ORTHOLOGUE AFUA_2G01380)-RELATED"/>
    <property type="match status" value="1"/>
</dbReference>
<dbReference type="VEuPathDB" id="FungiDB:PV08_07999"/>
<dbReference type="InterPro" id="IPR016181">
    <property type="entry name" value="Acyl_CoA_acyltransferase"/>
</dbReference>
<dbReference type="Gene3D" id="3.40.630.30">
    <property type="match status" value="1"/>
</dbReference>
<dbReference type="EMBL" id="KN847497">
    <property type="protein sequence ID" value="KIW12812.1"/>
    <property type="molecule type" value="Genomic_DNA"/>
</dbReference>
<dbReference type="Proteomes" id="UP000053328">
    <property type="component" value="Unassembled WGS sequence"/>
</dbReference>
<evidence type="ECO:0000313" key="3">
    <source>
        <dbReference type="EMBL" id="KIW12812.1"/>
    </source>
</evidence>
<evidence type="ECO:0000259" key="2">
    <source>
        <dbReference type="PROSITE" id="PS51186"/>
    </source>
</evidence>
<proteinExistence type="predicted"/>
<dbReference type="GO" id="GO:0016747">
    <property type="term" value="F:acyltransferase activity, transferring groups other than amino-acyl groups"/>
    <property type="evidence" value="ECO:0007669"/>
    <property type="project" value="InterPro"/>
</dbReference>
<evidence type="ECO:0000313" key="4">
    <source>
        <dbReference type="Proteomes" id="UP000053328"/>
    </source>
</evidence>
<dbReference type="STRING" id="91928.A0A0D1ZIW7"/>